<reference evidence="1 2" key="2">
    <citation type="journal article" date="2022" name="Mol. Ecol. Resour.">
        <title>The genomes of chicory, endive, great burdock and yacon provide insights into Asteraceae paleo-polyploidization history and plant inulin production.</title>
        <authorList>
            <person name="Fan W."/>
            <person name="Wang S."/>
            <person name="Wang H."/>
            <person name="Wang A."/>
            <person name="Jiang F."/>
            <person name="Liu H."/>
            <person name="Zhao H."/>
            <person name="Xu D."/>
            <person name="Zhang Y."/>
        </authorList>
    </citation>
    <scope>NUCLEOTIDE SEQUENCE [LARGE SCALE GENOMIC DNA]</scope>
    <source>
        <strain evidence="2">cv. Yunnan</strain>
        <tissue evidence="1">Leaves</tissue>
    </source>
</reference>
<reference evidence="2" key="1">
    <citation type="journal article" date="2022" name="Mol. Ecol. Resour.">
        <title>The genomes of chicory, endive, great burdock and yacon provide insights into Asteraceae palaeo-polyploidization history and plant inulin production.</title>
        <authorList>
            <person name="Fan W."/>
            <person name="Wang S."/>
            <person name="Wang H."/>
            <person name="Wang A."/>
            <person name="Jiang F."/>
            <person name="Liu H."/>
            <person name="Zhao H."/>
            <person name="Xu D."/>
            <person name="Zhang Y."/>
        </authorList>
    </citation>
    <scope>NUCLEOTIDE SEQUENCE [LARGE SCALE GENOMIC DNA]</scope>
    <source>
        <strain evidence="2">cv. Yunnan</strain>
    </source>
</reference>
<keyword evidence="2" id="KW-1185">Reference proteome</keyword>
<organism evidence="1 2">
    <name type="scientific">Smallanthus sonchifolius</name>
    <dbReference type="NCBI Taxonomy" id="185202"/>
    <lineage>
        <taxon>Eukaryota</taxon>
        <taxon>Viridiplantae</taxon>
        <taxon>Streptophyta</taxon>
        <taxon>Embryophyta</taxon>
        <taxon>Tracheophyta</taxon>
        <taxon>Spermatophyta</taxon>
        <taxon>Magnoliopsida</taxon>
        <taxon>eudicotyledons</taxon>
        <taxon>Gunneridae</taxon>
        <taxon>Pentapetalae</taxon>
        <taxon>asterids</taxon>
        <taxon>campanulids</taxon>
        <taxon>Asterales</taxon>
        <taxon>Asteraceae</taxon>
        <taxon>Asteroideae</taxon>
        <taxon>Heliantheae alliance</taxon>
        <taxon>Millerieae</taxon>
        <taxon>Smallanthus</taxon>
    </lineage>
</organism>
<dbReference type="EMBL" id="CM042046">
    <property type="protein sequence ID" value="KAI3677009.1"/>
    <property type="molecule type" value="Genomic_DNA"/>
</dbReference>
<dbReference type="Proteomes" id="UP001056120">
    <property type="component" value="Linkage Group LG29"/>
</dbReference>
<name>A0ACB8Y0C5_9ASTR</name>
<sequence>MWYQERGIPVSMLIFFLIFRFCTSIDTITLTQPLKDGDILVSNGETFALGFFSPGNSSNRYVGIWYNKVSDQTVVWVANRDRPIANSSSILSVDETGNLLLLEKDQSFVFWSTNVSGVTNEAFSAQLLDSGNLVLFQGLNKGVYSWQSFDHPSNTVLPGMKFGLDKKTGLNRAVTSWKSSGNPGVGDYSYKMEFVGSTQLFLYKGNMTRIWRAGSWTGRGWSGVPGMTTYYISNTTNYINNADEVVVFYHMRNSSILSRLVVTESGTVERLTWHEADRKWTGFWSHPKDECDGYNHCGPFGFCDPYKSVSFECDCLPGYEPQSQQDWYLRDGSKGCKRKVGTQMCEVGDGFVELVHVMVPDTSTARVNMSLGLEACEELCLRDCTCVGYASADISKAARDGGCITWFGDMIDTRTFSDGGQTFYVRVDAAELASAKRVNRLHKNRILVIWVPLIAAGFLLSIFICCYLRKKKAKRNEDDDGFSFTNTLKGSLKEKDIGKNDDLYVFNLSIITVATDSFSPSNKLGEGGFGSVYKGKLQNGKEIAVKRLSQSSGQGMQEFKNEVTLIAKLQHRNLVRLLGYCFHKEEKMLVYEYLPNKGLDSFIFGLFSSLELNSQNPTTLSFLNYDKFCNIFNGILSILDQEKASLLDWKKRGYMSPEYAMQGLFSVKSDVYSFGILVLEMISGRKNNSYYQEHSISLIEHAWNLWKQDKALTIVDYSLGGSFDAREVLLCIHVGILCVQELATDRPTMTDVAFMFSNHETMLPSPNQPTFIFRELNHVRESTPASARGGVVSVDDDTITLVHAR</sequence>
<proteinExistence type="predicted"/>
<protein>
    <submittedName>
        <fullName evidence="1">Uncharacterized protein</fullName>
    </submittedName>
</protein>
<evidence type="ECO:0000313" key="1">
    <source>
        <dbReference type="EMBL" id="KAI3677009.1"/>
    </source>
</evidence>
<comment type="caution">
    <text evidence="1">The sequence shown here is derived from an EMBL/GenBank/DDBJ whole genome shotgun (WGS) entry which is preliminary data.</text>
</comment>
<accession>A0ACB8Y0C5</accession>
<gene>
    <name evidence="1" type="ORF">L1987_86627</name>
</gene>
<evidence type="ECO:0000313" key="2">
    <source>
        <dbReference type="Proteomes" id="UP001056120"/>
    </source>
</evidence>